<feature type="compositionally biased region" description="Basic and acidic residues" evidence="6">
    <location>
        <begin position="201"/>
        <end position="215"/>
    </location>
</feature>
<sequence>MDSPVGYPESPMEPDEVVYPCKGCGEVLEEGKAFELAGNRWHIDCFRCNTCGTLLDSDANLLLLGDGSLICNNCTYSCSACGNKIEDLAILTGDQAFCASCFRCRNCKRKIENLRYARTSQGIFCMSCHESLMARRRKKSKANRQQVPTPGSTAPIVLDKSLPALPPNAIPQSAFTPDVETPPEDVYIETPMEVSPQQDQPRPRREGARKIRREASPAALEDDNLTLPASTYKANRRSGMFQPADQSLGGDDGFFVPLALDPNPAPGLSPHADSRKYQDENPKMEGGRDQENKQPVRERQPKVASSPHIAYQEKGRQPSVDLMETMRKRKESGPSTSTGTSPITSMDRQRAQHASSPSTTTSKESDNFKLQEAPRPKKSGSRKSSRTEERLPIQASASADMLDRMKTLSIESGIVTSPTSSEPSRASAQELPRHLESPVISQESASSYGSAQMVERPARGDSLAAQTHRQALSRKEIGARSSPSTPTAPIHKRQASTSSTKANREDQLAQLNGGYTASKLQEAPNIPSRSTGRPPPPEAAASTDSFVAPRAPPPLPPPPVERHRANESTSTIRSDGSRPSDHHMSPALLRYSAGGEFSMEEDMARILRGDEGPSHDSSVLRRVSNAVKHGRSFSDKGSLRHSAQKWRSPHNGAIDISSPTIASPDSKEEVIQLRNELRRAQQRITELETEKNGLEEKVNGSVVIKQMNTELREKRSTVAFLDTQREIVVRELETMTDHLKKAKDTNQQFAMQTFQADVLKDFGIKMQKLKDTMSSTIEDLVHKRNELTDEISNLIQMKDKGFQEYESLSTQNMRLQEMNNRLLQNIQELYKQNRQPQGNSFDGGRPPANGLGIYTHHQKDRSDTAMDLRNIMAQEGSMLNLLQDADADHTVLPAPQVVNIRKGKPSKFSWKKGQQAVSKKLRGINDALGGNQEHMRDGQYSIEGTPYGAMPSGPEISAPTPAPGGLKPSMDPKHGAGFGFFGAQKGGSLKASQFKHLQADGSNTNVSGESSSVLFGSDLSARCDFEKRQIPAIVSQCIQEVESRGMDVEGIYRKSGGSGQVNNIRQGFEKHDQFDISDPDLDIHAVTSALKQYFRKLPNPLITFDVYDHLLEAGQIEDKEKKALAMRLAIRELPQSHQDCLEFLIFHLARVMAHDKENLMTPLNLSVVFAPTIMRPLSIEREMNDMQAQRIAVQALLENNKVIFAES</sequence>
<dbReference type="InterPro" id="IPR000198">
    <property type="entry name" value="RhoGAP_dom"/>
</dbReference>
<dbReference type="Pfam" id="PF00620">
    <property type="entry name" value="RhoGAP"/>
    <property type="match status" value="1"/>
</dbReference>
<dbReference type="eggNOG" id="KOG1453">
    <property type="taxonomic scope" value="Eukaryota"/>
</dbReference>
<dbReference type="STRING" id="1168221.R7Z4Z8"/>
<dbReference type="SMART" id="SM00324">
    <property type="entry name" value="RhoGAP"/>
    <property type="match status" value="1"/>
</dbReference>
<feature type="region of interest" description="Disordered" evidence="6">
    <location>
        <begin position="137"/>
        <end position="157"/>
    </location>
</feature>
<dbReference type="OMA" id="GFERSPQ"/>
<dbReference type="EMBL" id="JH767609">
    <property type="protein sequence ID" value="EON69247.1"/>
    <property type="molecule type" value="Genomic_DNA"/>
</dbReference>
<feature type="region of interest" description="Disordered" evidence="6">
    <location>
        <begin position="191"/>
        <end position="228"/>
    </location>
</feature>
<evidence type="ECO:0000313" key="10">
    <source>
        <dbReference type="Proteomes" id="UP000016924"/>
    </source>
</evidence>
<evidence type="ECO:0000256" key="6">
    <source>
        <dbReference type="SAM" id="MobiDB-lite"/>
    </source>
</evidence>
<dbReference type="PROSITE" id="PS50023">
    <property type="entry name" value="LIM_DOMAIN_2"/>
    <property type="match status" value="1"/>
</dbReference>
<feature type="region of interest" description="Disordered" evidence="6">
    <location>
        <begin position="241"/>
        <end position="504"/>
    </location>
</feature>
<feature type="compositionally biased region" description="Polar residues" evidence="6">
    <location>
        <begin position="143"/>
        <end position="152"/>
    </location>
</feature>
<dbReference type="GeneID" id="19905818"/>
<dbReference type="Pfam" id="PF00412">
    <property type="entry name" value="LIM"/>
    <property type="match status" value="2"/>
</dbReference>
<evidence type="ECO:0000256" key="2">
    <source>
        <dbReference type="ARBA" id="ARBA00022723"/>
    </source>
</evidence>
<evidence type="ECO:0000256" key="4">
    <source>
        <dbReference type="PROSITE-ProRule" id="PRU00125"/>
    </source>
</evidence>
<evidence type="ECO:0000259" key="7">
    <source>
        <dbReference type="PROSITE" id="PS50023"/>
    </source>
</evidence>
<dbReference type="GO" id="GO:0007165">
    <property type="term" value="P:signal transduction"/>
    <property type="evidence" value="ECO:0007669"/>
    <property type="project" value="InterPro"/>
</dbReference>
<keyword evidence="5" id="KW-0175">Coiled coil</keyword>
<keyword evidence="1" id="KW-0343">GTPase activation</keyword>
<dbReference type="InterPro" id="IPR001781">
    <property type="entry name" value="Znf_LIM"/>
</dbReference>
<dbReference type="Proteomes" id="UP000016924">
    <property type="component" value="Unassembled WGS sequence"/>
</dbReference>
<keyword evidence="3 4" id="KW-0862">Zinc</keyword>
<dbReference type="Gene3D" id="2.10.110.10">
    <property type="entry name" value="Cysteine Rich Protein"/>
    <property type="match status" value="2"/>
</dbReference>
<dbReference type="FunFam" id="2.10.110.10:FF:000044">
    <property type="entry name" value="Rho GTPase activator Rga"/>
    <property type="match status" value="1"/>
</dbReference>
<dbReference type="CDD" id="cd00159">
    <property type="entry name" value="RhoGAP"/>
    <property type="match status" value="1"/>
</dbReference>
<dbReference type="OrthoDB" id="79452at2759"/>
<dbReference type="GO" id="GO:0005096">
    <property type="term" value="F:GTPase activator activity"/>
    <property type="evidence" value="ECO:0007669"/>
    <property type="project" value="UniProtKB-KW"/>
</dbReference>
<evidence type="ECO:0000256" key="3">
    <source>
        <dbReference type="ARBA" id="ARBA00022833"/>
    </source>
</evidence>
<dbReference type="HOGENOM" id="CLU_003874_0_0_1"/>
<organism evidence="9 10">
    <name type="scientific">Coniosporium apollinis (strain CBS 100218)</name>
    <name type="common">Rock-inhabiting black yeast</name>
    <dbReference type="NCBI Taxonomy" id="1168221"/>
    <lineage>
        <taxon>Eukaryota</taxon>
        <taxon>Fungi</taxon>
        <taxon>Dikarya</taxon>
        <taxon>Ascomycota</taxon>
        <taxon>Pezizomycotina</taxon>
        <taxon>Dothideomycetes</taxon>
        <taxon>Dothideomycetes incertae sedis</taxon>
        <taxon>Coniosporium</taxon>
    </lineage>
</organism>
<feature type="region of interest" description="Disordered" evidence="6">
    <location>
        <begin position="629"/>
        <end position="666"/>
    </location>
</feature>
<feature type="compositionally biased region" description="Polar residues" evidence="6">
    <location>
        <begin position="414"/>
        <end position="427"/>
    </location>
</feature>
<feature type="compositionally biased region" description="Basic and acidic residues" evidence="6">
    <location>
        <begin position="363"/>
        <end position="375"/>
    </location>
</feature>
<feature type="compositionally biased region" description="Basic and acidic residues" evidence="6">
    <location>
        <begin position="575"/>
        <end position="584"/>
    </location>
</feature>
<dbReference type="PANTHER" id="PTHR23176:SF128">
    <property type="entry name" value="RHO GTPASE-ACTIVATING PROTEIN RGD1"/>
    <property type="match status" value="1"/>
</dbReference>
<dbReference type="RefSeq" id="XP_007784564.1">
    <property type="nucleotide sequence ID" value="XM_007786374.1"/>
</dbReference>
<feature type="compositionally biased region" description="Polar residues" evidence="6">
    <location>
        <begin position="439"/>
        <end position="450"/>
    </location>
</feature>
<dbReference type="PROSITE" id="PS50238">
    <property type="entry name" value="RHOGAP"/>
    <property type="match status" value="1"/>
</dbReference>
<dbReference type="PROSITE" id="PS00478">
    <property type="entry name" value="LIM_DOMAIN_1"/>
    <property type="match status" value="1"/>
</dbReference>
<dbReference type="GO" id="GO:0046872">
    <property type="term" value="F:metal ion binding"/>
    <property type="evidence" value="ECO:0007669"/>
    <property type="project" value="UniProtKB-KW"/>
</dbReference>
<feature type="compositionally biased region" description="Pro residues" evidence="6">
    <location>
        <begin position="550"/>
        <end position="559"/>
    </location>
</feature>
<gene>
    <name evidence="9" type="ORF">W97_08507</name>
</gene>
<dbReference type="InterPro" id="IPR008936">
    <property type="entry name" value="Rho_GTPase_activation_prot"/>
</dbReference>
<dbReference type="FunFam" id="1.10.555.10:FF:000043">
    <property type="entry name" value="Rho GTPase activator Rga"/>
    <property type="match status" value="1"/>
</dbReference>
<dbReference type="SUPFAM" id="SSF48350">
    <property type="entry name" value="GTPase activation domain, GAP"/>
    <property type="match status" value="1"/>
</dbReference>
<evidence type="ECO:0008006" key="11">
    <source>
        <dbReference type="Google" id="ProtNLM"/>
    </source>
</evidence>
<dbReference type="Gene3D" id="1.10.555.10">
    <property type="entry name" value="Rho GTPase activation protein"/>
    <property type="match status" value="1"/>
</dbReference>
<feature type="domain" description="Rho-GAP" evidence="8">
    <location>
        <begin position="1017"/>
        <end position="1204"/>
    </location>
</feature>
<reference evidence="10" key="1">
    <citation type="submission" date="2012-06" db="EMBL/GenBank/DDBJ databases">
        <title>The genome sequence of Coniosporium apollinis CBS 100218.</title>
        <authorList>
            <consortium name="The Broad Institute Genome Sequencing Platform"/>
            <person name="Cuomo C."/>
            <person name="Gorbushina A."/>
            <person name="Noack S."/>
            <person name="Walker B."/>
            <person name="Young S.K."/>
            <person name="Zeng Q."/>
            <person name="Gargeya S."/>
            <person name="Fitzgerald M."/>
            <person name="Haas B."/>
            <person name="Abouelleil A."/>
            <person name="Alvarado L."/>
            <person name="Arachchi H.M."/>
            <person name="Berlin A.M."/>
            <person name="Chapman S.B."/>
            <person name="Goldberg J."/>
            <person name="Griggs A."/>
            <person name="Gujja S."/>
            <person name="Hansen M."/>
            <person name="Howarth C."/>
            <person name="Imamovic A."/>
            <person name="Larimer J."/>
            <person name="McCowan C."/>
            <person name="Montmayeur A."/>
            <person name="Murphy C."/>
            <person name="Neiman D."/>
            <person name="Pearson M."/>
            <person name="Priest M."/>
            <person name="Roberts A."/>
            <person name="Saif S."/>
            <person name="Shea T."/>
            <person name="Sisk P."/>
            <person name="Sykes S."/>
            <person name="Wortman J."/>
            <person name="Nusbaum C."/>
            <person name="Birren B."/>
        </authorList>
    </citation>
    <scope>NUCLEOTIDE SEQUENCE [LARGE SCALE GENOMIC DNA]</scope>
    <source>
        <strain evidence="10">CBS 100218</strain>
    </source>
</reference>
<keyword evidence="10" id="KW-1185">Reference proteome</keyword>
<feature type="coiled-coil region" evidence="5">
    <location>
        <begin position="777"/>
        <end position="832"/>
    </location>
</feature>
<dbReference type="SMART" id="SM00132">
    <property type="entry name" value="LIM"/>
    <property type="match status" value="2"/>
</dbReference>
<proteinExistence type="predicted"/>
<evidence type="ECO:0000256" key="5">
    <source>
        <dbReference type="SAM" id="Coils"/>
    </source>
</evidence>
<feature type="compositionally biased region" description="Basic and acidic residues" evidence="6">
    <location>
        <begin position="272"/>
        <end position="301"/>
    </location>
</feature>
<dbReference type="PANTHER" id="PTHR23176">
    <property type="entry name" value="RHO/RAC/CDC GTPASE-ACTIVATING PROTEIN"/>
    <property type="match status" value="1"/>
</dbReference>
<evidence type="ECO:0000256" key="1">
    <source>
        <dbReference type="ARBA" id="ARBA00022468"/>
    </source>
</evidence>
<evidence type="ECO:0000313" key="9">
    <source>
        <dbReference type="EMBL" id="EON69247.1"/>
    </source>
</evidence>
<evidence type="ECO:0000259" key="8">
    <source>
        <dbReference type="PROSITE" id="PS50238"/>
    </source>
</evidence>
<name>R7Z4Z8_CONA1</name>
<protein>
    <recommendedName>
        <fullName evidence="11">RhoGAP-domain-containing protein</fullName>
    </recommendedName>
</protein>
<dbReference type="InterPro" id="IPR050729">
    <property type="entry name" value="Rho-GAP"/>
</dbReference>
<dbReference type="CDD" id="cd09395">
    <property type="entry name" value="LIM2_Rga"/>
    <property type="match status" value="1"/>
</dbReference>
<dbReference type="AlphaFoldDB" id="R7Z4Z8"/>
<feature type="compositionally biased region" description="Low complexity" evidence="6">
    <location>
        <begin position="333"/>
        <end position="345"/>
    </location>
</feature>
<keyword evidence="4" id="KW-0440">LIM domain</keyword>
<dbReference type="GO" id="GO:0005938">
    <property type="term" value="C:cell cortex"/>
    <property type="evidence" value="ECO:0007669"/>
    <property type="project" value="UniProtKB-ARBA"/>
</dbReference>
<dbReference type="eggNOG" id="KOG1704">
    <property type="taxonomic scope" value="Eukaryota"/>
</dbReference>
<dbReference type="CDD" id="cd09394">
    <property type="entry name" value="LIM1_Rga"/>
    <property type="match status" value="1"/>
</dbReference>
<dbReference type="FunFam" id="2.10.110.10:FF:000121">
    <property type="entry name" value="Rho GTPase activator Rga"/>
    <property type="match status" value="1"/>
</dbReference>
<feature type="region of interest" description="Disordered" evidence="6">
    <location>
        <begin position="834"/>
        <end position="861"/>
    </location>
</feature>
<feature type="compositionally biased region" description="Polar residues" evidence="6">
    <location>
        <begin position="352"/>
        <end position="362"/>
    </location>
</feature>
<feature type="domain" description="LIM zinc-binding" evidence="7">
    <location>
        <begin position="19"/>
        <end position="81"/>
    </location>
</feature>
<feature type="region of interest" description="Disordered" evidence="6">
    <location>
        <begin position="516"/>
        <end position="586"/>
    </location>
</feature>
<accession>R7Z4Z8</accession>
<keyword evidence="2 4" id="KW-0479">Metal-binding</keyword>